<dbReference type="GO" id="GO:0051301">
    <property type="term" value="P:cell division"/>
    <property type="evidence" value="ECO:0007669"/>
    <property type="project" value="UniProtKB-KW"/>
</dbReference>
<dbReference type="GO" id="GO:0016887">
    <property type="term" value="F:ATP hydrolysis activity"/>
    <property type="evidence" value="ECO:0007669"/>
    <property type="project" value="InterPro"/>
</dbReference>
<protein>
    <submittedName>
        <fullName evidence="3">Cell division control protein 48 homolog D</fullName>
    </submittedName>
</protein>
<keyword evidence="3" id="KW-0131">Cell cycle</keyword>
<evidence type="ECO:0000259" key="2">
    <source>
        <dbReference type="SMART" id="SM00382"/>
    </source>
</evidence>
<dbReference type="eggNOG" id="KOG0730">
    <property type="taxonomic scope" value="Eukaryota"/>
</dbReference>
<sequence length="320" mass="35490">MAVAVVDPHGTAAVWCVCRGSASGGERDDPDLPHRVRGVQRERECVTVSQSNTGDRAGYDPVFEVTVWYACRCAVPAVRLRSEGFASSVPVDPRLFRRAGRDYLVADGRRIELGADARFRYAWDRAFRMTAAAVVDVPNVSWKDIGGLENVKRELQETVQYPVEHPEKFEKFGMSPSKGVLFYGHPGCGKTLLAKAIANECEANFISVKGPELLTMWFGESEANVREIFDKARQSAPCVLFFDELDSIASQRGSNLGDARGVADRVLNQLLTKMDGMNAKKTVFIIGAINRPDIIDPALLRPGRLDQLIYIPLPDEQYRL</sequence>
<proteinExistence type="predicted"/>
<dbReference type="InterPro" id="IPR003959">
    <property type="entry name" value="ATPase_AAA_core"/>
</dbReference>
<accession>A0A1D6KNN7</accession>
<organism evidence="3">
    <name type="scientific">Zea mays</name>
    <name type="common">Maize</name>
    <dbReference type="NCBI Taxonomy" id="4577"/>
    <lineage>
        <taxon>Eukaryota</taxon>
        <taxon>Viridiplantae</taxon>
        <taxon>Streptophyta</taxon>
        <taxon>Embryophyta</taxon>
        <taxon>Tracheophyta</taxon>
        <taxon>Spermatophyta</taxon>
        <taxon>Magnoliopsida</taxon>
        <taxon>Liliopsida</taxon>
        <taxon>Poales</taxon>
        <taxon>Poaceae</taxon>
        <taxon>PACMAD clade</taxon>
        <taxon>Panicoideae</taxon>
        <taxon>Andropogonodae</taxon>
        <taxon>Andropogoneae</taxon>
        <taxon>Tripsacinae</taxon>
        <taxon>Zea</taxon>
    </lineage>
</organism>
<dbReference type="InParanoid" id="A0A1D6KNN7"/>
<dbReference type="PANTHER" id="PTHR23077">
    <property type="entry name" value="AAA-FAMILY ATPASE"/>
    <property type="match status" value="1"/>
</dbReference>
<name>A0A1D6KNN7_MAIZE</name>
<dbReference type="GO" id="GO:0005524">
    <property type="term" value="F:ATP binding"/>
    <property type="evidence" value="ECO:0007669"/>
    <property type="project" value="InterPro"/>
</dbReference>
<keyword evidence="1" id="KW-0732">Signal</keyword>
<dbReference type="SMR" id="A0A1D6KNN7"/>
<dbReference type="InterPro" id="IPR027417">
    <property type="entry name" value="P-loop_NTPase"/>
</dbReference>
<dbReference type="Pfam" id="PF24068">
    <property type="entry name" value="TPD1_C"/>
    <property type="match status" value="1"/>
</dbReference>
<keyword evidence="3" id="KW-0132">Cell division</keyword>
<feature type="domain" description="AAA+ ATPase" evidence="2">
    <location>
        <begin position="176"/>
        <end position="315"/>
    </location>
</feature>
<dbReference type="SUPFAM" id="SSF52540">
    <property type="entry name" value="P-loop containing nucleoside triphosphate hydrolases"/>
    <property type="match status" value="1"/>
</dbReference>
<dbReference type="Pfam" id="PF00004">
    <property type="entry name" value="AAA"/>
    <property type="match status" value="1"/>
</dbReference>
<dbReference type="PANTHER" id="PTHR23077:SF200">
    <property type="entry name" value="CELL DIVISION CONTROL PROTEIN 48 HOMOLOG E"/>
    <property type="match status" value="1"/>
</dbReference>
<reference evidence="3" key="1">
    <citation type="submission" date="2015-12" db="EMBL/GenBank/DDBJ databases">
        <title>Update maize B73 reference genome by single molecule sequencing technologies.</title>
        <authorList>
            <consortium name="Maize Genome Sequencing Project"/>
            <person name="Ware D."/>
        </authorList>
    </citation>
    <scope>NUCLEOTIDE SEQUENCE [LARGE SCALE GENOMIC DNA]</scope>
    <source>
        <tissue evidence="3">Seedling</tissue>
    </source>
</reference>
<dbReference type="SMART" id="SM00382">
    <property type="entry name" value="AAA"/>
    <property type="match status" value="1"/>
</dbReference>
<dbReference type="CDD" id="cd19528">
    <property type="entry name" value="RecA-like_CDC48_r2-like"/>
    <property type="match status" value="1"/>
</dbReference>
<dbReference type="ExpressionAtlas" id="A0A1D6KNN7">
    <property type="expression patterns" value="baseline"/>
</dbReference>
<dbReference type="InterPro" id="IPR040361">
    <property type="entry name" value="TPD1"/>
</dbReference>
<evidence type="ECO:0000313" key="3">
    <source>
        <dbReference type="EMBL" id="ONM04426.1"/>
    </source>
</evidence>
<dbReference type="FunFam" id="3.40.50.300:FF:000048">
    <property type="entry name" value="Transitional endoplasmic reticulum ATPase"/>
    <property type="match status" value="1"/>
</dbReference>
<dbReference type="Gene3D" id="3.40.50.300">
    <property type="entry name" value="P-loop containing nucleotide triphosphate hydrolases"/>
    <property type="match status" value="1"/>
</dbReference>
<gene>
    <name evidence="3" type="ORF">ZEAMMB73_Zm00001d032117</name>
</gene>
<dbReference type="AlphaFoldDB" id="A0A1D6KNN7"/>
<dbReference type="InterPro" id="IPR003593">
    <property type="entry name" value="AAA+_ATPase"/>
</dbReference>
<dbReference type="InterPro" id="IPR050168">
    <property type="entry name" value="AAA_ATPase_domain"/>
</dbReference>
<dbReference type="STRING" id="4577.A0A1D6KNN7"/>
<dbReference type="EMBL" id="CM007647">
    <property type="protein sequence ID" value="ONM04426.1"/>
    <property type="molecule type" value="Genomic_DNA"/>
</dbReference>
<evidence type="ECO:0000256" key="1">
    <source>
        <dbReference type="ARBA" id="ARBA00022729"/>
    </source>
</evidence>